<keyword evidence="5 9" id="KW-0665">Pyrimidine biosynthesis</keyword>
<comment type="caution">
    <text evidence="14">The sequence shown here is derived from an EMBL/GenBank/DDBJ whole genome shotgun (WGS) entry which is preliminary data.</text>
</comment>
<evidence type="ECO:0000256" key="2">
    <source>
        <dbReference type="ARBA" id="ARBA00004861"/>
    </source>
</evidence>
<feature type="binding site" evidence="9 11">
    <location>
        <position position="12"/>
    </location>
    <ligand>
        <name>substrate</name>
    </ligand>
</feature>
<dbReference type="InterPro" id="IPR018089">
    <property type="entry name" value="OMPdecase_AS"/>
</dbReference>
<dbReference type="SUPFAM" id="SSF51366">
    <property type="entry name" value="Ribulose-phoshate binding barrel"/>
    <property type="match status" value="1"/>
</dbReference>
<protein>
    <recommendedName>
        <fullName evidence="9">Orotidine 5'-phosphate decarboxylase</fullName>
        <ecNumber evidence="9">4.1.1.23</ecNumber>
    </recommendedName>
    <alternativeName>
        <fullName evidence="9">OMP decarboxylase</fullName>
        <shortName evidence="9">OMPDCase</shortName>
        <shortName evidence="9">OMPdecase</shortName>
    </alternativeName>
</protein>
<dbReference type="OrthoDB" id="9806203at2"/>
<feature type="binding site" evidence="9 11">
    <location>
        <position position="34"/>
    </location>
    <ligand>
        <name>substrate</name>
    </ligand>
</feature>
<dbReference type="SMART" id="SM00934">
    <property type="entry name" value="OMPdecase"/>
    <property type="match status" value="1"/>
</dbReference>
<organism evidence="14 15">
    <name type="scientific">Pontibacillus litoralis JSM 072002</name>
    <dbReference type="NCBI Taxonomy" id="1385512"/>
    <lineage>
        <taxon>Bacteria</taxon>
        <taxon>Bacillati</taxon>
        <taxon>Bacillota</taxon>
        <taxon>Bacilli</taxon>
        <taxon>Bacillales</taxon>
        <taxon>Bacillaceae</taxon>
        <taxon>Pontibacillus</taxon>
    </lineage>
</organism>
<evidence type="ECO:0000256" key="10">
    <source>
        <dbReference type="PIRSR" id="PIRSR614732-1"/>
    </source>
</evidence>
<evidence type="ECO:0000256" key="6">
    <source>
        <dbReference type="ARBA" id="ARBA00023239"/>
    </source>
</evidence>
<dbReference type="PANTHER" id="PTHR32119:SF2">
    <property type="entry name" value="OROTIDINE 5'-PHOSPHATE DECARBOXYLASE"/>
    <property type="match status" value="1"/>
</dbReference>
<comment type="catalytic activity">
    <reaction evidence="7 9 12">
        <text>orotidine 5'-phosphate + H(+) = UMP + CO2</text>
        <dbReference type="Rhea" id="RHEA:11596"/>
        <dbReference type="ChEBI" id="CHEBI:15378"/>
        <dbReference type="ChEBI" id="CHEBI:16526"/>
        <dbReference type="ChEBI" id="CHEBI:57538"/>
        <dbReference type="ChEBI" id="CHEBI:57865"/>
        <dbReference type="EC" id="4.1.1.23"/>
    </reaction>
</comment>
<feature type="binding site" evidence="9 11">
    <location>
        <position position="194"/>
    </location>
    <ligand>
        <name>substrate</name>
    </ligand>
</feature>
<feature type="binding site" evidence="9 11">
    <location>
        <position position="185"/>
    </location>
    <ligand>
        <name>substrate</name>
    </ligand>
</feature>
<dbReference type="GO" id="GO:0044205">
    <property type="term" value="P:'de novo' UMP biosynthetic process"/>
    <property type="evidence" value="ECO:0007669"/>
    <property type="project" value="UniProtKB-UniRule"/>
</dbReference>
<dbReference type="AlphaFoldDB" id="A0A0A5G5Y7"/>
<dbReference type="EMBL" id="AVPG01000002">
    <property type="protein sequence ID" value="KGX88511.1"/>
    <property type="molecule type" value="Genomic_DNA"/>
</dbReference>
<dbReference type="EC" id="4.1.1.23" evidence="9"/>
<comment type="pathway">
    <text evidence="2 9 12">Pyrimidine metabolism; UMP biosynthesis via de novo pathway; UMP from orotate: step 2/2.</text>
</comment>
<evidence type="ECO:0000256" key="9">
    <source>
        <dbReference type="HAMAP-Rule" id="MF_01200"/>
    </source>
</evidence>
<dbReference type="RefSeq" id="WP_052127101.1">
    <property type="nucleotide sequence ID" value="NZ_AVPG01000002.1"/>
</dbReference>
<dbReference type="CDD" id="cd04725">
    <property type="entry name" value="OMP_decarboxylase_like"/>
    <property type="match status" value="1"/>
</dbReference>
<evidence type="ECO:0000256" key="4">
    <source>
        <dbReference type="ARBA" id="ARBA00022793"/>
    </source>
</evidence>
<feature type="binding site" evidence="9 11">
    <location>
        <position position="123"/>
    </location>
    <ligand>
        <name>substrate</name>
    </ligand>
</feature>
<dbReference type="NCBIfam" id="NF001273">
    <property type="entry name" value="PRK00230.1"/>
    <property type="match status" value="1"/>
</dbReference>
<evidence type="ECO:0000256" key="3">
    <source>
        <dbReference type="ARBA" id="ARBA00011738"/>
    </source>
</evidence>
<evidence type="ECO:0000313" key="15">
    <source>
        <dbReference type="Proteomes" id="UP000030401"/>
    </source>
</evidence>
<feature type="binding site" evidence="9 11">
    <location>
        <position position="215"/>
    </location>
    <ligand>
        <name>substrate</name>
    </ligand>
</feature>
<dbReference type="GO" id="GO:0006207">
    <property type="term" value="P:'de novo' pyrimidine nucleobase biosynthetic process"/>
    <property type="evidence" value="ECO:0007669"/>
    <property type="project" value="InterPro"/>
</dbReference>
<feature type="active site" description="For OMPdecase activity" evidence="10">
    <location>
        <position position="63"/>
    </location>
</feature>
<dbReference type="UniPathway" id="UPA00070">
    <property type="reaction ID" value="UER00120"/>
</dbReference>
<evidence type="ECO:0000313" key="14">
    <source>
        <dbReference type="EMBL" id="KGX88511.1"/>
    </source>
</evidence>
<dbReference type="Pfam" id="PF00215">
    <property type="entry name" value="OMPdecase"/>
    <property type="match status" value="1"/>
</dbReference>
<dbReference type="Proteomes" id="UP000030401">
    <property type="component" value="Unassembled WGS sequence"/>
</dbReference>
<name>A0A0A5G5Y7_9BACI</name>
<evidence type="ECO:0000256" key="12">
    <source>
        <dbReference type="RuleBase" id="RU000512"/>
    </source>
</evidence>
<feature type="domain" description="Orotidine 5'-phosphate decarboxylase" evidence="13">
    <location>
        <begin position="6"/>
        <end position="230"/>
    </location>
</feature>
<dbReference type="PROSITE" id="PS00156">
    <property type="entry name" value="OMPDECASE"/>
    <property type="match status" value="1"/>
</dbReference>
<keyword evidence="15" id="KW-1185">Reference proteome</keyword>
<dbReference type="InterPro" id="IPR001754">
    <property type="entry name" value="OMPdeCOase_dom"/>
</dbReference>
<keyword evidence="4 9" id="KW-0210">Decarboxylase</keyword>
<dbReference type="InterPro" id="IPR047596">
    <property type="entry name" value="OMPdecase_bac"/>
</dbReference>
<evidence type="ECO:0000256" key="8">
    <source>
        <dbReference type="ARBA" id="ARBA00061012"/>
    </source>
</evidence>
<accession>A0A0A5G5Y7</accession>
<feature type="active site" description="For OMPdecase activity" evidence="10">
    <location>
        <position position="66"/>
    </location>
</feature>
<dbReference type="GO" id="GO:0005829">
    <property type="term" value="C:cytosol"/>
    <property type="evidence" value="ECO:0007669"/>
    <property type="project" value="TreeGrafter"/>
</dbReference>
<feature type="binding site" evidence="9">
    <location>
        <begin position="61"/>
        <end position="70"/>
    </location>
    <ligand>
        <name>substrate</name>
    </ligand>
</feature>
<dbReference type="HAMAP" id="MF_01200_B">
    <property type="entry name" value="OMPdecase_type1_B"/>
    <property type="match status" value="1"/>
</dbReference>
<dbReference type="NCBIfam" id="TIGR01740">
    <property type="entry name" value="pyrF"/>
    <property type="match status" value="1"/>
</dbReference>
<sequence length="243" mass="26770">MLATKPMFIALDFPSGEEALSFLDQLAIEEVAVKVGMELFYKEGPSIIEQLKQRNYKIFLDLKLHDIPNTVERAMKNLASLGVDVVNVHAAGGKRMIEAAQKGLQEGAINGQKPLLLAVTQLTSTDDEMLSEQLLIQEEMEQVVKHYAYNAKQAGADGVVCSVWESRLVHDICGTDFYTVTPGIRMENQHNQDQVRVATPTVANEQGVSAIVVGRGITKAEDPVRAYHQFEGAWNNGNETTIS</sequence>
<evidence type="ECO:0000256" key="1">
    <source>
        <dbReference type="ARBA" id="ARBA00002356"/>
    </source>
</evidence>
<comment type="similarity">
    <text evidence="8 9">Belongs to the OMP decarboxylase family. Type 1 subfamily.</text>
</comment>
<dbReference type="Gene3D" id="3.20.20.70">
    <property type="entry name" value="Aldolase class I"/>
    <property type="match status" value="1"/>
</dbReference>
<gene>
    <name evidence="9" type="primary">pyrF</name>
    <name evidence="14" type="ORF">N784_07530</name>
</gene>
<feature type="binding site" evidence="9 11">
    <location>
        <position position="214"/>
    </location>
    <ligand>
        <name>substrate</name>
    </ligand>
</feature>
<dbReference type="InterPro" id="IPR011060">
    <property type="entry name" value="RibuloseP-bd_barrel"/>
</dbReference>
<dbReference type="eggNOG" id="COG0284">
    <property type="taxonomic scope" value="Bacteria"/>
</dbReference>
<keyword evidence="6 9" id="KW-0456">Lyase</keyword>
<feature type="active site" description="Proton donor" evidence="9">
    <location>
        <position position="63"/>
    </location>
</feature>
<evidence type="ECO:0000256" key="7">
    <source>
        <dbReference type="ARBA" id="ARBA00049157"/>
    </source>
</evidence>
<evidence type="ECO:0000259" key="13">
    <source>
        <dbReference type="SMART" id="SM00934"/>
    </source>
</evidence>
<feature type="active site" description="For OMPdecase activity" evidence="10">
    <location>
        <position position="61"/>
    </location>
</feature>
<comment type="function">
    <text evidence="1 9">Catalyzes the decarboxylation of orotidine 5'-monophosphate (OMP) to uridine 5'-monophosphate (UMP).</text>
</comment>
<evidence type="ECO:0000256" key="11">
    <source>
        <dbReference type="PIRSR" id="PIRSR614732-2"/>
    </source>
</evidence>
<evidence type="ECO:0000256" key="5">
    <source>
        <dbReference type="ARBA" id="ARBA00022975"/>
    </source>
</evidence>
<proteinExistence type="inferred from homology"/>
<dbReference type="FunFam" id="3.20.20.70:FF:000015">
    <property type="entry name" value="Orotidine 5'-phosphate decarboxylase"/>
    <property type="match status" value="1"/>
</dbReference>
<dbReference type="STRING" id="1385512.N784_07530"/>
<dbReference type="InterPro" id="IPR013785">
    <property type="entry name" value="Aldolase_TIM"/>
</dbReference>
<dbReference type="PANTHER" id="PTHR32119">
    <property type="entry name" value="OROTIDINE 5'-PHOSPHATE DECARBOXYLASE"/>
    <property type="match status" value="1"/>
</dbReference>
<comment type="subunit">
    <text evidence="3 9">Homodimer.</text>
</comment>
<dbReference type="InterPro" id="IPR014732">
    <property type="entry name" value="OMPdecase"/>
</dbReference>
<reference evidence="14 15" key="1">
    <citation type="submission" date="2013-08" db="EMBL/GenBank/DDBJ databases">
        <authorList>
            <person name="Huang J."/>
            <person name="Wang G."/>
        </authorList>
    </citation>
    <scope>NUCLEOTIDE SEQUENCE [LARGE SCALE GENOMIC DNA]</scope>
    <source>
        <strain evidence="14 15">JSM 072002</strain>
    </source>
</reference>
<dbReference type="GO" id="GO:0004590">
    <property type="term" value="F:orotidine-5'-phosphate decarboxylase activity"/>
    <property type="evidence" value="ECO:0007669"/>
    <property type="project" value="UniProtKB-UniRule"/>
</dbReference>